<gene>
    <name evidence="1" type="ORF">O163_10255</name>
</gene>
<reference evidence="1 2" key="1">
    <citation type="journal article" date="2013" name="Genome Announc.">
        <title>Draft Genome Sequence of an Anaerobic and Extremophilic Bacterium, Caldanaerobacter yonseiensis, Isolated from a Geothermal Hot Stream.</title>
        <authorList>
            <person name="Lee S.J."/>
            <person name="Lee Y.J."/>
            <person name="Park G.S."/>
            <person name="Kim B.C."/>
            <person name="Lee S.J."/>
            <person name="Shin J.H."/>
            <person name="Lee D.W."/>
        </authorList>
    </citation>
    <scope>NUCLEOTIDE SEQUENCE [LARGE SCALE GENOMIC DNA]</scope>
    <source>
        <strain evidence="1 2">KB-1</strain>
    </source>
</reference>
<accession>U5CEW4</accession>
<proteinExistence type="predicted"/>
<organism evidence="1 2">
    <name type="scientific">Caldanaerobacter subterraneus subsp. yonseiensis KB-1</name>
    <dbReference type="NCBI Taxonomy" id="1388761"/>
    <lineage>
        <taxon>Bacteria</taxon>
        <taxon>Bacillati</taxon>
        <taxon>Bacillota</taxon>
        <taxon>Clostridia</taxon>
        <taxon>Thermoanaerobacterales</taxon>
        <taxon>Thermoanaerobacteraceae</taxon>
        <taxon>Caldanaerobacter</taxon>
    </lineage>
</organism>
<dbReference type="EMBL" id="AXDC01000030">
    <property type="protein sequence ID" value="ERM91445.1"/>
    <property type="molecule type" value="Genomic_DNA"/>
</dbReference>
<dbReference type="PATRIC" id="fig|1388761.3.peg.2069"/>
<name>U5CEW4_CALSX</name>
<dbReference type="Proteomes" id="UP000016856">
    <property type="component" value="Unassembled WGS sequence"/>
</dbReference>
<evidence type="ECO:0000313" key="1">
    <source>
        <dbReference type="EMBL" id="ERM91445.1"/>
    </source>
</evidence>
<evidence type="ECO:0000313" key="2">
    <source>
        <dbReference type="Proteomes" id="UP000016856"/>
    </source>
</evidence>
<comment type="caution">
    <text evidence="1">The sequence shown here is derived from an EMBL/GenBank/DDBJ whole genome shotgun (WGS) entry which is preliminary data.</text>
</comment>
<dbReference type="AlphaFoldDB" id="U5CEW4"/>
<sequence length="35" mass="3965">MRLLNTVGVEPDYKTLPEVISIDEFKGNSGGRKYH</sequence>
<protein>
    <submittedName>
        <fullName evidence="1">Uncharacterized protein</fullName>
    </submittedName>
</protein>